<keyword evidence="2" id="KW-1185">Reference proteome</keyword>
<comment type="caution">
    <text evidence="1">The sequence shown here is derived from an EMBL/GenBank/DDBJ whole genome shotgun (WGS) entry which is preliminary data.</text>
</comment>
<evidence type="ECO:0000313" key="2">
    <source>
        <dbReference type="Proteomes" id="UP001157502"/>
    </source>
</evidence>
<proteinExistence type="predicted"/>
<name>A0ACC2HJ53_DALPE</name>
<dbReference type="EMBL" id="CM055729">
    <property type="protein sequence ID" value="KAJ8015503.1"/>
    <property type="molecule type" value="Genomic_DNA"/>
</dbReference>
<dbReference type="Proteomes" id="UP001157502">
    <property type="component" value="Chromosome 2"/>
</dbReference>
<gene>
    <name evidence="1" type="ORF">DPEC_G00026810</name>
</gene>
<organism evidence="1 2">
    <name type="scientific">Dallia pectoralis</name>
    <name type="common">Alaska blackfish</name>
    <dbReference type="NCBI Taxonomy" id="75939"/>
    <lineage>
        <taxon>Eukaryota</taxon>
        <taxon>Metazoa</taxon>
        <taxon>Chordata</taxon>
        <taxon>Craniata</taxon>
        <taxon>Vertebrata</taxon>
        <taxon>Euteleostomi</taxon>
        <taxon>Actinopterygii</taxon>
        <taxon>Neopterygii</taxon>
        <taxon>Teleostei</taxon>
        <taxon>Protacanthopterygii</taxon>
        <taxon>Esociformes</taxon>
        <taxon>Umbridae</taxon>
        <taxon>Dallia</taxon>
    </lineage>
</organism>
<accession>A0ACC2HJ53</accession>
<sequence length="103" mass="11260">MAKTPLLNHPPLVLSARTFTRMGAGGSLAWHGTRARRQPHPRHACRLSQGRIVGAGLSPPSTVACLTRERFHNAPPTCPGYRHIKACDIPEIPPRDVLNSAKR</sequence>
<protein>
    <submittedName>
        <fullName evidence="1">Uncharacterized protein</fullName>
    </submittedName>
</protein>
<reference evidence="1" key="1">
    <citation type="submission" date="2021-05" db="EMBL/GenBank/DDBJ databases">
        <authorList>
            <person name="Pan Q."/>
            <person name="Jouanno E."/>
            <person name="Zahm M."/>
            <person name="Klopp C."/>
            <person name="Cabau C."/>
            <person name="Louis A."/>
            <person name="Berthelot C."/>
            <person name="Parey E."/>
            <person name="Roest Crollius H."/>
            <person name="Montfort J."/>
            <person name="Robinson-Rechavi M."/>
            <person name="Bouchez O."/>
            <person name="Lampietro C."/>
            <person name="Lopez Roques C."/>
            <person name="Donnadieu C."/>
            <person name="Postlethwait J."/>
            <person name="Bobe J."/>
            <person name="Dillon D."/>
            <person name="Chandos A."/>
            <person name="von Hippel F."/>
            <person name="Guiguen Y."/>
        </authorList>
    </citation>
    <scope>NUCLEOTIDE SEQUENCE</scope>
    <source>
        <strain evidence="1">YG-Jan2019</strain>
    </source>
</reference>
<evidence type="ECO:0000313" key="1">
    <source>
        <dbReference type="EMBL" id="KAJ8015503.1"/>
    </source>
</evidence>